<feature type="domain" description="Solute-binding protein family 3/N-terminal" evidence="2">
    <location>
        <begin position="40"/>
        <end position="257"/>
    </location>
</feature>
<dbReference type="HOGENOM" id="CLU_065316_1_0_5"/>
<dbReference type="RefSeq" id="WP_006021594.1">
    <property type="nucleotide sequence ID" value="NZ_KB375283.1"/>
</dbReference>
<sequence length="266" mass="27742">MKISTLLGLIAATSVSTQIFSTHTKAAEEQVLKELAPTGKLRVGLAYAPSPTPIFVAREGADVSGPAFDIGNALAKKLGVPVELHVTATTGELTEAGSAGTIDIGFMPADEARRQKLDFSPPYFVIESTFITTAASGIKTMSEIDRPGIKLVGIDGSTTMRAAARTLKQATITPAKSVDDAMAMMKAGDVQGFALTHDSLPKLQKQLPGSVILDGAFQTVGVAIGIQKNKPAALAYVKEFVDEAKKDGTVRKAFDSAGLQSLAIAP</sequence>
<dbReference type="Gene3D" id="3.40.190.10">
    <property type="entry name" value="Periplasmic binding protein-like II"/>
    <property type="match status" value="2"/>
</dbReference>
<dbReference type="PANTHER" id="PTHR35936:SF17">
    <property type="entry name" value="ARGININE-BINDING EXTRACELLULAR PROTEIN ARTP"/>
    <property type="match status" value="1"/>
</dbReference>
<dbReference type="SMART" id="SM00062">
    <property type="entry name" value="PBPb"/>
    <property type="match status" value="1"/>
</dbReference>
<dbReference type="eggNOG" id="COG0834">
    <property type="taxonomic scope" value="Bacteria"/>
</dbReference>
<dbReference type="Pfam" id="PF00497">
    <property type="entry name" value="SBP_bac_3"/>
    <property type="match status" value="1"/>
</dbReference>
<reference evidence="3 4" key="1">
    <citation type="submission" date="2012-04" db="EMBL/GenBank/DDBJ databases">
        <title>The Genome Sequence of Afipia broomeae ATCC 49717.</title>
        <authorList>
            <consortium name="The Broad Institute Genome Sequencing Platform"/>
            <person name="Earl A."/>
            <person name="Ward D."/>
            <person name="Feldgarden M."/>
            <person name="Gevers D."/>
            <person name="Huys G."/>
            <person name="Walker B."/>
            <person name="Young S.K."/>
            <person name="Zeng Q."/>
            <person name="Gargeya S."/>
            <person name="Fitzgerald M."/>
            <person name="Haas B."/>
            <person name="Abouelleil A."/>
            <person name="Alvarado L."/>
            <person name="Arachchi H.M."/>
            <person name="Berlin A."/>
            <person name="Chapman S.B."/>
            <person name="Goldberg J."/>
            <person name="Griggs A."/>
            <person name="Gujja S."/>
            <person name="Hansen M."/>
            <person name="Howarth C."/>
            <person name="Imamovic A."/>
            <person name="Larimer J."/>
            <person name="McCowen C."/>
            <person name="Montmayeur A."/>
            <person name="Murphy C."/>
            <person name="Neiman D."/>
            <person name="Pearson M."/>
            <person name="Priest M."/>
            <person name="Roberts A."/>
            <person name="Saif S."/>
            <person name="Shea T."/>
            <person name="Sisk P."/>
            <person name="Sykes S."/>
            <person name="Wortman J."/>
            <person name="Nusbaum C."/>
            <person name="Birren B."/>
        </authorList>
    </citation>
    <scope>NUCLEOTIDE SEQUENCE [LARGE SCALE GENOMIC DNA]</scope>
    <source>
        <strain evidence="3 4">ATCC 49717</strain>
    </source>
</reference>
<proteinExistence type="predicted"/>
<organism evidence="3 4">
    <name type="scientific">Afipia broomeae ATCC 49717</name>
    <dbReference type="NCBI Taxonomy" id="883078"/>
    <lineage>
        <taxon>Bacteria</taxon>
        <taxon>Pseudomonadati</taxon>
        <taxon>Pseudomonadota</taxon>
        <taxon>Alphaproteobacteria</taxon>
        <taxon>Hyphomicrobiales</taxon>
        <taxon>Nitrobacteraceae</taxon>
        <taxon>Afipia</taxon>
    </lineage>
</organism>
<keyword evidence="1" id="KW-0732">Signal</keyword>
<keyword evidence="4" id="KW-1185">Reference proteome</keyword>
<accession>K8P4Q4</accession>
<evidence type="ECO:0000256" key="1">
    <source>
        <dbReference type="ARBA" id="ARBA00022729"/>
    </source>
</evidence>
<dbReference type="PATRIC" id="fig|883078.3.peg.2985"/>
<evidence type="ECO:0000313" key="4">
    <source>
        <dbReference type="Proteomes" id="UP000001096"/>
    </source>
</evidence>
<comment type="caution">
    <text evidence="3">The sequence shown here is derived from an EMBL/GenBank/DDBJ whole genome shotgun (WGS) entry which is preliminary data.</text>
</comment>
<dbReference type="InterPro" id="IPR001638">
    <property type="entry name" value="Solute-binding_3/MltF_N"/>
</dbReference>
<name>K8P4Q4_9BRAD</name>
<protein>
    <recommendedName>
        <fullName evidence="2">Solute-binding protein family 3/N-terminal domain-containing protein</fullName>
    </recommendedName>
</protein>
<gene>
    <name evidence="3" type="ORF">HMPREF9695_02889</name>
</gene>
<dbReference type="Proteomes" id="UP000001096">
    <property type="component" value="Unassembled WGS sequence"/>
</dbReference>
<dbReference type="PANTHER" id="PTHR35936">
    <property type="entry name" value="MEMBRANE-BOUND LYTIC MUREIN TRANSGLYCOSYLASE F"/>
    <property type="match status" value="1"/>
</dbReference>
<evidence type="ECO:0000259" key="2">
    <source>
        <dbReference type="SMART" id="SM00062"/>
    </source>
</evidence>
<dbReference type="AlphaFoldDB" id="K8P4Q4"/>
<dbReference type="EMBL" id="AGWX01000004">
    <property type="protein sequence ID" value="EKS36471.1"/>
    <property type="molecule type" value="Genomic_DNA"/>
</dbReference>
<evidence type="ECO:0000313" key="3">
    <source>
        <dbReference type="EMBL" id="EKS36471.1"/>
    </source>
</evidence>
<dbReference type="SUPFAM" id="SSF53850">
    <property type="entry name" value="Periplasmic binding protein-like II"/>
    <property type="match status" value="1"/>
</dbReference>